<reference evidence="1" key="1">
    <citation type="submission" date="2023-11" db="EMBL/GenBank/DDBJ databases">
        <authorList>
            <person name="Poullet M."/>
        </authorList>
    </citation>
    <scope>NUCLEOTIDE SEQUENCE</scope>
    <source>
        <strain evidence="1">E1834</strain>
    </source>
</reference>
<dbReference type="EMBL" id="CAVMJV010000013">
    <property type="protein sequence ID" value="CAK5048479.1"/>
    <property type="molecule type" value="Genomic_DNA"/>
</dbReference>
<dbReference type="Proteomes" id="UP001497535">
    <property type="component" value="Unassembled WGS sequence"/>
</dbReference>
<gene>
    <name evidence="1" type="ORF">MENTE1834_LOCUS12740</name>
</gene>
<comment type="caution">
    <text evidence="1">The sequence shown here is derived from an EMBL/GenBank/DDBJ whole genome shotgun (WGS) entry which is preliminary data.</text>
</comment>
<keyword evidence="2" id="KW-1185">Reference proteome</keyword>
<evidence type="ECO:0000313" key="2">
    <source>
        <dbReference type="Proteomes" id="UP001497535"/>
    </source>
</evidence>
<evidence type="ECO:0000313" key="1">
    <source>
        <dbReference type="EMBL" id="CAK5048479.1"/>
    </source>
</evidence>
<accession>A0ACB0YIN3</accession>
<protein>
    <submittedName>
        <fullName evidence="1">Uncharacterized protein</fullName>
    </submittedName>
</protein>
<name>A0ACB0YIN3_MELEN</name>
<proteinExistence type="predicted"/>
<organism evidence="1 2">
    <name type="scientific">Meloidogyne enterolobii</name>
    <name type="common">Root-knot nematode worm</name>
    <name type="synonym">Meloidogyne mayaguensis</name>
    <dbReference type="NCBI Taxonomy" id="390850"/>
    <lineage>
        <taxon>Eukaryota</taxon>
        <taxon>Metazoa</taxon>
        <taxon>Ecdysozoa</taxon>
        <taxon>Nematoda</taxon>
        <taxon>Chromadorea</taxon>
        <taxon>Rhabditida</taxon>
        <taxon>Tylenchina</taxon>
        <taxon>Tylenchomorpha</taxon>
        <taxon>Tylenchoidea</taxon>
        <taxon>Meloidogynidae</taxon>
        <taxon>Meloidogyninae</taxon>
        <taxon>Meloidogyne</taxon>
    </lineage>
</organism>
<sequence>MFLARQFGNSNYRDVGSDQCVEAVWLWGLFHIAMSNYKFMVLYFGRGWI</sequence>